<keyword evidence="7" id="KW-0496">Mitochondrion</keyword>
<evidence type="ECO:0000256" key="10">
    <source>
        <dbReference type="SAM" id="Phobius"/>
    </source>
</evidence>
<evidence type="ECO:0000256" key="3">
    <source>
        <dbReference type="ARBA" id="ARBA00021814"/>
    </source>
</evidence>
<evidence type="ECO:0000256" key="4">
    <source>
        <dbReference type="ARBA" id="ARBA00022692"/>
    </source>
</evidence>
<evidence type="ECO:0000256" key="5">
    <source>
        <dbReference type="ARBA" id="ARBA00022792"/>
    </source>
</evidence>
<evidence type="ECO:0000256" key="6">
    <source>
        <dbReference type="ARBA" id="ARBA00022989"/>
    </source>
</evidence>
<dbReference type="GO" id="GO:0005743">
    <property type="term" value="C:mitochondrial inner membrane"/>
    <property type="evidence" value="ECO:0007669"/>
    <property type="project" value="UniProtKB-SubCell"/>
</dbReference>
<feature type="transmembrane region" description="Helical" evidence="10">
    <location>
        <begin position="20"/>
        <end position="38"/>
    </location>
</feature>
<comment type="subcellular location">
    <subcellularLocation>
        <location evidence="1">Mitochondrion inner membrane</location>
        <topology evidence="1">Single-pass membrane protein</topology>
    </subcellularLocation>
</comment>
<evidence type="ECO:0000256" key="1">
    <source>
        <dbReference type="ARBA" id="ARBA00004434"/>
    </source>
</evidence>
<dbReference type="PANTHER" id="PTHR17130">
    <property type="entry name" value="MITOCHONDRIAL OUTER MEMBRANE PROTEIN 25"/>
    <property type="match status" value="1"/>
</dbReference>
<reference evidence="11" key="1">
    <citation type="journal article" date="2021" name="Genome Biol. Evol.">
        <title>A High-Quality Reference Genome for a Parasitic Bivalve with Doubly Uniparental Inheritance (Bivalvia: Unionida).</title>
        <authorList>
            <person name="Smith C.H."/>
        </authorList>
    </citation>
    <scope>NUCLEOTIDE SEQUENCE</scope>
    <source>
        <strain evidence="11">CHS0354</strain>
    </source>
</reference>
<accession>A0AAE0VJP5</accession>
<evidence type="ECO:0000256" key="8">
    <source>
        <dbReference type="ARBA" id="ARBA00023136"/>
    </source>
</evidence>
<evidence type="ECO:0000256" key="7">
    <source>
        <dbReference type="ARBA" id="ARBA00023128"/>
    </source>
</evidence>
<reference evidence="11" key="2">
    <citation type="journal article" date="2021" name="Genome Biol. Evol.">
        <title>Developing a high-quality reference genome for a parasitic bivalve with doubly uniparental inheritance (Bivalvia: Unionida).</title>
        <authorList>
            <person name="Smith C.H."/>
        </authorList>
    </citation>
    <scope>NUCLEOTIDE SEQUENCE</scope>
    <source>
        <strain evidence="11">CHS0354</strain>
        <tissue evidence="11">Mantle</tissue>
    </source>
</reference>
<dbReference type="AlphaFoldDB" id="A0AAE0VJP5"/>
<evidence type="ECO:0000256" key="2">
    <source>
        <dbReference type="ARBA" id="ARBA00008370"/>
    </source>
</evidence>
<keyword evidence="12" id="KW-1185">Reference proteome</keyword>
<comment type="caution">
    <text evidence="11">The sequence shown here is derived from an EMBL/GenBank/DDBJ whole genome shotgun (WGS) entry which is preliminary data.</text>
</comment>
<proteinExistence type="inferred from homology"/>
<protein>
    <recommendedName>
        <fullName evidence="3">Cytochrome c oxidase assembly protein COX16 homolog, mitochondrial</fullName>
    </recommendedName>
</protein>
<keyword evidence="8 10" id="KW-0472">Membrane</keyword>
<name>A0AAE0VJP5_9BIVA</name>
<dbReference type="InterPro" id="IPR020164">
    <property type="entry name" value="Cyt_c_Oxase_assmbl_COX16"/>
</dbReference>
<keyword evidence="6 10" id="KW-1133">Transmembrane helix</keyword>
<dbReference type="EMBL" id="JAEAOA010000142">
    <property type="protein sequence ID" value="KAK3580379.1"/>
    <property type="molecule type" value="Genomic_DNA"/>
</dbReference>
<comment type="similarity">
    <text evidence="2">Belongs to the COX16 family.</text>
</comment>
<reference evidence="11" key="3">
    <citation type="submission" date="2023-05" db="EMBL/GenBank/DDBJ databases">
        <authorList>
            <person name="Smith C.H."/>
        </authorList>
    </citation>
    <scope>NUCLEOTIDE SEQUENCE</scope>
    <source>
        <strain evidence="11">CHS0354</strain>
        <tissue evidence="11">Mantle</tissue>
    </source>
</reference>
<dbReference type="PANTHER" id="PTHR17130:SF14">
    <property type="entry name" value="CYTOCHROME C OXIDASE ASSEMBLY PROTEIN COX16 HOMOLOG, MITOCHONDRIAL"/>
    <property type="match status" value="1"/>
</dbReference>
<evidence type="ECO:0000256" key="9">
    <source>
        <dbReference type="SAM" id="MobiDB-lite"/>
    </source>
</evidence>
<evidence type="ECO:0000313" key="12">
    <source>
        <dbReference type="Proteomes" id="UP001195483"/>
    </source>
</evidence>
<dbReference type="Proteomes" id="UP001195483">
    <property type="component" value="Unassembled WGS sequence"/>
</dbReference>
<dbReference type="GO" id="GO:0033617">
    <property type="term" value="P:mitochondrial respiratory chain complex IV assembly"/>
    <property type="evidence" value="ECO:0007669"/>
    <property type="project" value="TreeGrafter"/>
</dbReference>
<sequence>MAGNVMELLRILSKNRYVRYLLPFLAFLGIGSVGLGEFSKTRYAFTHNQNWQSVEEYNTFTQKKEFARKRKSLQEQIDEMLHTDTSHWVNIRGPRPGEDSKTMQAEQRRKLQEKQE</sequence>
<keyword evidence="5" id="KW-0999">Mitochondrion inner membrane</keyword>
<feature type="region of interest" description="Disordered" evidence="9">
    <location>
        <begin position="88"/>
        <end position="116"/>
    </location>
</feature>
<organism evidence="11 12">
    <name type="scientific">Potamilus streckersoni</name>
    <dbReference type="NCBI Taxonomy" id="2493646"/>
    <lineage>
        <taxon>Eukaryota</taxon>
        <taxon>Metazoa</taxon>
        <taxon>Spiralia</taxon>
        <taxon>Lophotrochozoa</taxon>
        <taxon>Mollusca</taxon>
        <taxon>Bivalvia</taxon>
        <taxon>Autobranchia</taxon>
        <taxon>Heteroconchia</taxon>
        <taxon>Palaeoheterodonta</taxon>
        <taxon>Unionida</taxon>
        <taxon>Unionoidea</taxon>
        <taxon>Unionidae</taxon>
        <taxon>Ambleminae</taxon>
        <taxon>Lampsilini</taxon>
        <taxon>Potamilus</taxon>
    </lineage>
</organism>
<dbReference type="Pfam" id="PF14138">
    <property type="entry name" value="COX16"/>
    <property type="match status" value="1"/>
</dbReference>
<feature type="compositionally biased region" description="Basic and acidic residues" evidence="9">
    <location>
        <begin position="95"/>
        <end position="116"/>
    </location>
</feature>
<evidence type="ECO:0000313" key="11">
    <source>
        <dbReference type="EMBL" id="KAK3580379.1"/>
    </source>
</evidence>
<gene>
    <name evidence="11" type="ORF">CHS0354_001495</name>
</gene>
<keyword evidence="4 10" id="KW-0812">Transmembrane</keyword>